<name>A0A183VH50_TOXCA</name>
<gene>
    <name evidence="4" type="ORF">TCNE_LOCUS20070</name>
</gene>
<dbReference type="WBParaSite" id="TCNE_0002007401-mRNA-1">
    <property type="protein sequence ID" value="TCNE_0002007401-mRNA-1"/>
    <property type="gene ID" value="TCNE_0002007401"/>
</dbReference>
<dbReference type="PANTHER" id="PTHR24223">
    <property type="entry name" value="ATP-BINDING CASSETTE SUB-FAMILY C"/>
    <property type="match status" value="1"/>
</dbReference>
<evidence type="ECO:0000313" key="4">
    <source>
        <dbReference type="EMBL" id="VDM51391.1"/>
    </source>
</evidence>
<dbReference type="GO" id="GO:0005524">
    <property type="term" value="F:ATP binding"/>
    <property type="evidence" value="ECO:0007669"/>
    <property type="project" value="UniProtKB-KW"/>
</dbReference>
<accession>A0A183VH50</accession>
<feature type="domain" description="ABC transporter" evidence="3">
    <location>
        <begin position="73"/>
        <end position="119"/>
    </location>
</feature>
<organism evidence="5 6">
    <name type="scientific">Toxocara canis</name>
    <name type="common">Canine roundworm</name>
    <dbReference type="NCBI Taxonomy" id="6265"/>
    <lineage>
        <taxon>Eukaryota</taxon>
        <taxon>Metazoa</taxon>
        <taxon>Ecdysozoa</taxon>
        <taxon>Nematoda</taxon>
        <taxon>Chromadorea</taxon>
        <taxon>Rhabditida</taxon>
        <taxon>Spirurina</taxon>
        <taxon>Ascaridomorpha</taxon>
        <taxon>Ascaridoidea</taxon>
        <taxon>Toxocaridae</taxon>
        <taxon>Toxocara</taxon>
    </lineage>
</organism>
<dbReference type="InterPro" id="IPR027417">
    <property type="entry name" value="P-loop_NTPase"/>
</dbReference>
<dbReference type="GO" id="GO:0016887">
    <property type="term" value="F:ATP hydrolysis activity"/>
    <property type="evidence" value="ECO:0007669"/>
    <property type="project" value="InterPro"/>
</dbReference>
<dbReference type="Proteomes" id="UP000050794">
    <property type="component" value="Unassembled WGS sequence"/>
</dbReference>
<dbReference type="InterPro" id="IPR050173">
    <property type="entry name" value="ABC_transporter_C-like"/>
</dbReference>
<dbReference type="Pfam" id="PF00005">
    <property type="entry name" value="ABC_tran"/>
    <property type="match status" value="1"/>
</dbReference>
<reference evidence="4 5" key="2">
    <citation type="submission" date="2018-11" db="EMBL/GenBank/DDBJ databases">
        <authorList>
            <consortium name="Pathogen Informatics"/>
        </authorList>
    </citation>
    <scope>NUCLEOTIDE SEQUENCE [LARGE SCALE GENOMIC DNA]</scope>
</reference>
<evidence type="ECO:0000313" key="5">
    <source>
        <dbReference type="Proteomes" id="UP000050794"/>
    </source>
</evidence>
<proteinExistence type="predicted"/>
<protein>
    <submittedName>
        <fullName evidence="6">ABC transporter domain-containing protein</fullName>
    </submittedName>
</protein>
<dbReference type="AlphaFoldDB" id="A0A183VH50"/>
<dbReference type="GO" id="GO:0016020">
    <property type="term" value="C:membrane"/>
    <property type="evidence" value="ECO:0007669"/>
    <property type="project" value="TreeGrafter"/>
</dbReference>
<dbReference type="EMBL" id="UYWY01028157">
    <property type="protein sequence ID" value="VDM51391.1"/>
    <property type="molecule type" value="Genomic_DNA"/>
</dbReference>
<evidence type="ECO:0000256" key="1">
    <source>
        <dbReference type="ARBA" id="ARBA00022741"/>
    </source>
</evidence>
<evidence type="ECO:0000259" key="3">
    <source>
        <dbReference type="Pfam" id="PF00005"/>
    </source>
</evidence>
<dbReference type="InterPro" id="IPR003439">
    <property type="entry name" value="ABC_transporter-like_ATP-bd"/>
</dbReference>
<dbReference type="SUPFAM" id="SSF52540">
    <property type="entry name" value="P-loop containing nucleoside triphosphate hydrolases"/>
    <property type="match status" value="1"/>
</dbReference>
<sequence>MMKSSFAHIPRLLVDAMRAIVSLQRIAQLLYSEELHEYREGVRQKSKDEIAVCFSDATLTWDSALSRDHNVHLHRLNMTIKQGELVAVVGKVSSGKSSLLSAILGEMTLISGNVTVNGRISYSAQEPWI</sequence>
<dbReference type="Gene3D" id="3.40.50.300">
    <property type="entry name" value="P-loop containing nucleotide triphosphate hydrolases"/>
    <property type="match status" value="1"/>
</dbReference>
<dbReference type="GO" id="GO:0042626">
    <property type="term" value="F:ATPase-coupled transmembrane transporter activity"/>
    <property type="evidence" value="ECO:0007669"/>
    <property type="project" value="TreeGrafter"/>
</dbReference>
<reference evidence="6" key="1">
    <citation type="submission" date="2016-06" db="UniProtKB">
        <authorList>
            <consortium name="WormBaseParasite"/>
        </authorList>
    </citation>
    <scope>IDENTIFICATION</scope>
</reference>
<keyword evidence="2" id="KW-0067">ATP-binding</keyword>
<evidence type="ECO:0000256" key="2">
    <source>
        <dbReference type="ARBA" id="ARBA00022840"/>
    </source>
</evidence>
<evidence type="ECO:0000313" key="6">
    <source>
        <dbReference type="WBParaSite" id="TCNE_0002007401-mRNA-1"/>
    </source>
</evidence>
<keyword evidence="5" id="KW-1185">Reference proteome</keyword>
<keyword evidence="1" id="KW-0547">Nucleotide-binding</keyword>